<dbReference type="PANTHER" id="PTHR13932:SF5">
    <property type="entry name" value="RADICAL S-ADENOSYL METHIONINE DOMAIN-CONTAINING PROTEIN 1, MITOCHONDRIAL"/>
    <property type="match status" value="1"/>
</dbReference>
<keyword evidence="9" id="KW-0004">4Fe-4S</keyword>
<dbReference type="AlphaFoldDB" id="A0A1D3TT44"/>
<gene>
    <name evidence="11" type="ORF">SAMN05421730_100890</name>
</gene>
<feature type="domain" description="Radical SAM core" evidence="10">
    <location>
        <begin position="9"/>
        <end position="252"/>
    </location>
</feature>
<accession>A0A1D3TT44</accession>
<dbReference type="SFLD" id="SFLDS00029">
    <property type="entry name" value="Radical_SAM"/>
    <property type="match status" value="1"/>
</dbReference>
<evidence type="ECO:0000313" key="11">
    <source>
        <dbReference type="EMBL" id="SCP97125.1"/>
    </source>
</evidence>
<dbReference type="InterPro" id="IPR034505">
    <property type="entry name" value="Coproporphyrinogen-III_oxidase"/>
</dbReference>
<name>A0A1D3TT44_9FIRM</name>
<dbReference type="GO" id="GO:0006779">
    <property type="term" value="P:porphyrin-containing compound biosynthetic process"/>
    <property type="evidence" value="ECO:0007669"/>
    <property type="project" value="InterPro"/>
</dbReference>
<evidence type="ECO:0000256" key="2">
    <source>
        <dbReference type="ARBA" id="ARBA00017228"/>
    </source>
</evidence>
<keyword evidence="3 9" id="KW-0349">Heme</keyword>
<dbReference type="GO" id="GO:0005737">
    <property type="term" value="C:cytoplasm"/>
    <property type="evidence" value="ECO:0007669"/>
    <property type="project" value="UniProtKB-SubCell"/>
</dbReference>
<dbReference type="InterPro" id="IPR007197">
    <property type="entry name" value="rSAM"/>
</dbReference>
<dbReference type="CDD" id="cd01335">
    <property type="entry name" value="Radical_SAM"/>
    <property type="match status" value="1"/>
</dbReference>
<comment type="subcellular location">
    <subcellularLocation>
        <location evidence="9">Cytoplasm</location>
    </subcellularLocation>
</comment>
<keyword evidence="8 9" id="KW-0143">Chaperone</keyword>
<dbReference type="InterPro" id="IPR058240">
    <property type="entry name" value="rSAM_sf"/>
</dbReference>
<dbReference type="Pfam" id="PF06969">
    <property type="entry name" value="HemN_C"/>
    <property type="match status" value="1"/>
</dbReference>
<dbReference type="SFLD" id="SFLDG01065">
    <property type="entry name" value="anaerobic_coproporphyrinogen-I"/>
    <property type="match status" value="1"/>
</dbReference>
<comment type="similarity">
    <text evidence="1">Belongs to the anaerobic coproporphyrinogen-III oxidase family. HemW subfamily.</text>
</comment>
<evidence type="ECO:0000256" key="3">
    <source>
        <dbReference type="ARBA" id="ARBA00022617"/>
    </source>
</evidence>
<dbReference type="GO" id="GO:0004109">
    <property type="term" value="F:coproporphyrinogen oxidase activity"/>
    <property type="evidence" value="ECO:0007669"/>
    <property type="project" value="InterPro"/>
</dbReference>
<evidence type="ECO:0000256" key="5">
    <source>
        <dbReference type="ARBA" id="ARBA00022723"/>
    </source>
</evidence>
<keyword evidence="9" id="KW-0963">Cytoplasm</keyword>
<keyword evidence="6 9" id="KW-0408">Iron</keyword>
<dbReference type="InterPro" id="IPR006638">
    <property type="entry name" value="Elp3/MiaA/NifB-like_rSAM"/>
</dbReference>
<comment type="function">
    <text evidence="9">Probably acts as a heme chaperone, transferring heme to an unknown acceptor. Binds one molecule of heme per monomer, possibly covalently. Binds 1 [4Fe-4S] cluster. The cluster is coordinated with 3 cysteines and an exchangeable S-adenosyl-L-methionine.</text>
</comment>
<dbReference type="NCBIfam" id="TIGR00539">
    <property type="entry name" value="hemN_rel"/>
    <property type="match status" value="1"/>
</dbReference>
<dbReference type="SFLD" id="SFLDF00562">
    <property type="entry name" value="HemN-like__clustered_with_heat"/>
    <property type="match status" value="1"/>
</dbReference>
<dbReference type="EMBL" id="FMKA01000008">
    <property type="protein sequence ID" value="SCP97125.1"/>
    <property type="molecule type" value="Genomic_DNA"/>
</dbReference>
<protein>
    <recommendedName>
        <fullName evidence="2 9">Heme chaperone HemW</fullName>
    </recommendedName>
</protein>
<dbReference type="OrthoDB" id="9808022at2"/>
<dbReference type="SFLD" id="SFLDG01082">
    <property type="entry name" value="B12-binding_domain_containing"/>
    <property type="match status" value="1"/>
</dbReference>
<organism evidence="11 12">
    <name type="scientific">Anaerobium acetethylicum</name>
    <dbReference type="NCBI Taxonomy" id="1619234"/>
    <lineage>
        <taxon>Bacteria</taxon>
        <taxon>Bacillati</taxon>
        <taxon>Bacillota</taxon>
        <taxon>Clostridia</taxon>
        <taxon>Lachnospirales</taxon>
        <taxon>Lachnospiraceae</taxon>
        <taxon>Anaerobium</taxon>
    </lineage>
</organism>
<dbReference type="SMART" id="SM00729">
    <property type="entry name" value="Elp3"/>
    <property type="match status" value="1"/>
</dbReference>
<evidence type="ECO:0000256" key="8">
    <source>
        <dbReference type="ARBA" id="ARBA00023186"/>
    </source>
</evidence>
<dbReference type="GO" id="GO:0051539">
    <property type="term" value="F:4 iron, 4 sulfur cluster binding"/>
    <property type="evidence" value="ECO:0007669"/>
    <property type="project" value="UniProtKB-UniRule"/>
</dbReference>
<reference evidence="11 12" key="1">
    <citation type="submission" date="2016-09" db="EMBL/GenBank/DDBJ databases">
        <authorList>
            <person name="Capua I."/>
            <person name="De Benedictis P."/>
            <person name="Joannis T."/>
            <person name="Lombin L.H."/>
            <person name="Cattoli G."/>
        </authorList>
    </citation>
    <scope>NUCLEOTIDE SEQUENCE [LARGE SCALE GENOMIC DNA]</scope>
    <source>
        <strain evidence="11 12">GluBS11</strain>
    </source>
</reference>
<evidence type="ECO:0000256" key="6">
    <source>
        <dbReference type="ARBA" id="ARBA00023004"/>
    </source>
</evidence>
<evidence type="ECO:0000256" key="4">
    <source>
        <dbReference type="ARBA" id="ARBA00022691"/>
    </source>
</evidence>
<evidence type="ECO:0000313" key="12">
    <source>
        <dbReference type="Proteomes" id="UP000199315"/>
    </source>
</evidence>
<dbReference type="InterPro" id="IPR004559">
    <property type="entry name" value="HemW-like"/>
</dbReference>
<sequence>MNKAISKASGLKKPLGIYIHIPFCISKCSYCDFLSGPADEGTINTYMDALVKEIEGNRNLGSRFFVDTVFFGGGTPSIAAPLKIKAVMEKLKEVFEFDESPEVTIEANPGTITEKKLMIYREAGINRISMGLQSTENEELKLLGRIHTYEEFLEGYRMAEKCGFSNINVDLMSALPGQTPELWAKTLERIADLDPAHISAYSLIIEEGTPFYEWFQDKEGRNCPPLPSEEEERGMYELTKRFLEARGYCQYEISNYAKEGFICRHNMGYWRRKDYLGLGTGAASLIDNVRFSNTESIPEYIENCGSPDSIHKATQNLSVQEQMEEFMFLGLRTTEGIDKEEFDRVFSGKFEAVYGKICEKLEKEGLLKGYSRKPGRICLTGKGMDLSNYVLAQFLLD</sequence>
<keyword evidence="7 9" id="KW-0411">Iron-sulfur</keyword>
<evidence type="ECO:0000256" key="9">
    <source>
        <dbReference type="RuleBase" id="RU364116"/>
    </source>
</evidence>
<dbReference type="PROSITE" id="PS51918">
    <property type="entry name" value="RADICAL_SAM"/>
    <property type="match status" value="1"/>
</dbReference>
<evidence type="ECO:0000256" key="7">
    <source>
        <dbReference type="ARBA" id="ARBA00023014"/>
    </source>
</evidence>
<dbReference type="Gene3D" id="3.20.20.70">
    <property type="entry name" value="Aldolase class I"/>
    <property type="match status" value="1"/>
</dbReference>
<dbReference type="GO" id="GO:0046872">
    <property type="term" value="F:metal ion binding"/>
    <property type="evidence" value="ECO:0007669"/>
    <property type="project" value="UniProtKB-UniRule"/>
</dbReference>
<dbReference type="InterPro" id="IPR013785">
    <property type="entry name" value="Aldolase_TIM"/>
</dbReference>
<dbReference type="Proteomes" id="UP000199315">
    <property type="component" value="Unassembled WGS sequence"/>
</dbReference>
<proteinExistence type="inferred from homology"/>
<dbReference type="InterPro" id="IPR010723">
    <property type="entry name" value="HemN_C"/>
</dbReference>
<dbReference type="SFLD" id="SFLDF00288">
    <property type="entry name" value="HemN-like__clustered_with_nucl"/>
    <property type="match status" value="1"/>
</dbReference>
<evidence type="ECO:0000259" key="10">
    <source>
        <dbReference type="PROSITE" id="PS51918"/>
    </source>
</evidence>
<dbReference type="Pfam" id="PF04055">
    <property type="entry name" value="Radical_SAM"/>
    <property type="match status" value="1"/>
</dbReference>
<keyword evidence="12" id="KW-1185">Reference proteome</keyword>
<dbReference type="SUPFAM" id="SSF102114">
    <property type="entry name" value="Radical SAM enzymes"/>
    <property type="match status" value="1"/>
</dbReference>
<dbReference type="PANTHER" id="PTHR13932">
    <property type="entry name" value="COPROPORPHYRINIGEN III OXIDASE"/>
    <property type="match status" value="1"/>
</dbReference>
<keyword evidence="4 9" id="KW-0949">S-adenosyl-L-methionine</keyword>
<evidence type="ECO:0000256" key="1">
    <source>
        <dbReference type="ARBA" id="ARBA00006100"/>
    </source>
</evidence>
<dbReference type="STRING" id="1619234.SAMN05421730_100890"/>
<dbReference type="RefSeq" id="WP_091232988.1">
    <property type="nucleotide sequence ID" value="NZ_FMKA01000008.1"/>
</dbReference>
<keyword evidence="5 9" id="KW-0479">Metal-binding</keyword>